<organism evidence="1 2">
    <name type="scientific">Hyalomma asiaticum</name>
    <name type="common">Tick</name>
    <dbReference type="NCBI Taxonomy" id="266040"/>
    <lineage>
        <taxon>Eukaryota</taxon>
        <taxon>Metazoa</taxon>
        <taxon>Ecdysozoa</taxon>
        <taxon>Arthropoda</taxon>
        <taxon>Chelicerata</taxon>
        <taxon>Arachnida</taxon>
        <taxon>Acari</taxon>
        <taxon>Parasitiformes</taxon>
        <taxon>Ixodida</taxon>
        <taxon>Ixodoidea</taxon>
        <taxon>Ixodidae</taxon>
        <taxon>Hyalomminae</taxon>
        <taxon>Hyalomma</taxon>
    </lineage>
</organism>
<dbReference type="Proteomes" id="UP000821845">
    <property type="component" value="Chromosome 10"/>
</dbReference>
<name>A0ACB7TB73_HYAAI</name>
<reference evidence="1" key="1">
    <citation type="submission" date="2020-05" db="EMBL/GenBank/DDBJ databases">
        <title>Large-scale comparative analyses of tick genomes elucidate their genetic diversity and vector capacities.</title>
        <authorList>
            <person name="Jia N."/>
            <person name="Wang J."/>
            <person name="Shi W."/>
            <person name="Du L."/>
            <person name="Sun Y."/>
            <person name="Zhan W."/>
            <person name="Jiang J."/>
            <person name="Wang Q."/>
            <person name="Zhang B."/>
            <person name="Ji P."/>
            <person name="Sakyi L.B."/>
            <person name="Cui X."/>
            <person name="Yuan T."/>
            <person name="Jiang B."/>
            <person name="Yang W."/>
            <person name="Lam T.T.-Y."/>
            <person name="Chang Q."/>
            <person name="Ding S."/>
            <person name="Wang X."/>
            <person name="Zhu J."/>
            <person name="Ruan X."/>
            <person name="Zhao L."/>
            <person name="Wei J."/>
            <person name="Que T."/>
            <person name="Du C."/>
            <person name="Cheng J."/>
            <person name="Dai P."/>
            <person name="Han X."/>
            <person name="Huang E."/>
            <person name="Gao Y."/>
            <person name="Liu J."/>
            <person name="Shao H."/>
            <person name="Ye R."/>
            <person name="Li L."/>
            <person name="Wei W."/>
            <person name="Wang X."/>
            <person name="Wang C."/>
            <person name="Yang T."/>
            <person name="Huo Q."/>
            <person name="Li W."/>
            <person name="Guo W."/>
            <person name="Chen H."/>
            <person name="Zhou L."/>
            <person name="Ni X."/>
            <person name="Tian J."/>
            <person name="Zhou Y."/>
            <person name="Sheng Y."/>
            <person name="Liu T."/>
            <person name="Pan Y."/>
            <person name="Xia L."/>
            <person name="Li J."/>
            <person name="Zhao F."/>
            <person name="Cao W."/>
        </authorList>
    </citation>
    <scope>NUCLEOTIDE SEQUENCE</scope>
    <source>
        <strain evidence="1">Hyas-2018</strain>
    </source>
</reference>
<evidence type="ECO:0000313" key="1">
    <source>
        <dbReference type="EMBL" id="KAH6943383.1"/>
    </source>
</evidence>
<keyword evidence="2" id="KW-1185">Reference proteome</keyword>
<dbReference type="EMBL" id="CM023490">
    <property type="protein sequence ID" value="KAH6943383.1"/>
    <property type="molecule type" value="Genomic_DNA"/>
</dbReference>
<accession>A0ACB7TB73</accession>
<gene>
    <name evidence="1" type="ORF">HPB50_020880</name>
</gene>
<proteinExistence type="predicted"/>
<protein>
    <submittedName>
        <fullName evidence="1">Uncharacterized protein</fullName>
    </submittedName>
</protein>
<sequence>MNLLEYAVFGTLVVANFSLGLYFSFAQHVRRGTGSTSAVLEVFLGGRTLGMLPLAASSVASIFSSTGLVAIPAHYYAYGWHLLWTGLVTLFVLPLASHVFVPVVYRLKITSIFQGGLRGVVWTDCVQFLIIICASATIVAKFVYDCISESSLIHPLDDMDIFKYVAKYNLDFTSDENMWSCFFGGVVPAMSRLCFDQVVAQRLLASRTMEDAQSTTSSTINSQAAILYVDIISPRWKNATRHVLCITRCTGEMWSKEQEPGLCSDLLVRIWRNVTRLRVMPQLQKTKTTDFNGDDGGNPIQDLSLLVYPKPHKVLSWCKSWDKYVDGLTLACLHGKHVLVVVPNNRWKNVLHQTAALRKHICPHIKWLKLERAHGKGSPQEISQHVSLHSWKNATQTSAFAKTPNNRTSLSTEALPGGARFWAALSGRKVRTGCVAYNKPDKQNSCDSTEGIAFLHALHQLNVSADVTPVRRGAFAEILRKNRADIVVISVGLTEDRYQYFDFTVNKFGQAVFHVQRRWRRRADFFLGALPWTILLALSTLISVASFALLNLRRAKRPTSALGSVVLALIATTLSFNSPLHRDHARSSSGRVVMAFWMLACFSLAAYTRSLLTASLTAKPTWEADDTFEEMLPKLHRGRLLPCAEKNSFFHVLLKMAAGNSSDVVDVMALAARRWGYKGRGFTGSFESCLERTRKGTHLLFSEGIDFCKYSRFEETIVEGEKPIRSLIGGFPIRRGYPLRAELILLTHRIFETGWDIKFSRSQDWNCSGIVENDEVGTPTV</sequence>
<evidence type="ECO:0000313" key="2">
    <source>
        <dbReference type="Proteomes" id="UP000821845"/>
    </source>
</evidence>
<comment type="caution">
    <text evidence="1">The sequence shown here is derived from an EMBL/GenBank/DDBJ whole genome shotgun (WGS) entry which is preliminary data.</text>
</comment>